<dbReference type="Proteomes" id="UP000320791">
    <property type="component" value="Unassembled WGS sequence"/>
</dbReference>
<accession>A0A5C5UTN0</accession>
<sequence>MSADQRVKIYFKSLLHEPDAAGFFVPSEDCWAEPVHADEAGGTYLVKSVGFAMPFSIDDIVRAQLNDEGLLQVVGIERLTPGWVAWIGLPPGSGETRINTLLDRIGRSYVAAEGGEDVLRICWDEDFSRKELEQIFRKNAHRMNGYMFFTVEQRAELLQEAVDMNLEMNQPVKTDYWAADDPAWRGLGVDTPEFLARVQRLVYEDPAILATIRMNRQADVLAWLGPPQLDESGNIIPLPELVEPWPGLH</sequence>
<proteinExistence type="predicted"/>
<evidence type="ECO:0000313" key="1">
    <source>
        <dbReference type="EMBL" id="TWT28795.1"/>
    </source>
</evidence>
<dbReference type="EMBL" id="VOHM01000002">
    <property type="protein sequence ID" value="TWT28795.1"/>
    <property type="molecule type" value="Genomic_DNA"/>
</dbReference>
<gene>
    <name evidence="1" type="ORF">FRX94_00965</name>
</gene>
<dbReference type="RefSeq" id="WP_146323251.1">
    <property type="nucleotide sequence ID" value="NZ_BAABLR010000075.1"/>
</dbReference>
<dbReference type="AlphaFoldDB" id="A0A5C5UTN0"/>
<evidence type="ECO:0000313" key="2">
    <source>
        <dbReference type="Proteomes" id="UP000320791"/>
    </source>
</evidence>
<protein>
    <submittedName>
        <fullName evidence="1">Uncharacterized protein</fullName>
    </submittedName>
</protein>
<dbReference type="OrthoDB" id="5140387at2"/>
<reference evidence="1 2" key="1">
    <citation type="submission" date="2019-08" db="EMBL/GenBank/DDBJ databases">
        <authorList>
            <person name="Lei W."/>
        </authorList>
    </citation>
    <scope>NUCLEOTIDE SEQUENCE [LARGE SCALE GENOMIC DNA]</scope>
    <source>
        <strain evidence="1 2">CCUG 58627</strain>
    </source>
</reference>
<comment type="caution">
    <text evidence="1">The sequence shown here is derived from an EMBL/GenBank/DDBJ whole genome shotgun (WGS) entry which is preliminary data.</text>
</comment>
<organism evidence="1 2">
    <name type="scientific">Corynebacterium canis</name>
    <dbReference type="NCBI Taxonomy" id="679663"/>
    <lineage>
        <taxon>Bacteria</taxon>
        <taxon>Bacillati</taxon>
        <taxon>Actinomycetota</taxon>
        <taxon>Actinomycetes</taxon>
        <taxon>Mycobacteriales</taxon>
        <taxon>Corynebacteriaceae</taxon>
        <taxon>Corynebacterium</taxon>
    </lineage>
</organism>
<keyword evidence="2" id="KW-1185">Reference proteome</keyword>
<name>A0A5C5UTN0_9CORY</name>